<keyword evidence="5" id="KW-1015">Disulfide bond</keyword>
<dbReference type="GO" id="GO:0046910">
    <property type="term" value="F:pectinesterase inhibitor activity"/>
    <property type="evidence" value="ECO:0007669"/>
    <property type="project" value="UniProtKB-ARBA"/>
</dbReference>
<gene>
    <name evidence="9" type="ORF">STAS_11307</name>
</gene>
<dbReference type="InterPro" id="IPR035513">
    <property type="entry name" value="Invertase/methylesterase_inhib"/>
</dbReference>
<name>A0A5A7PQH6_STRAF</name>
<organism evidence="9 10">
    <name type="scientific">Striga asiatica</name>
    <name type="common">Asiatic witchweed</name>
    <name type="synonym">Buchnera asiatica</name>
    <dbReference type="NCBI Taxonomy" id="4170"/>
    <lineage>
        <taxon>Eukaryota</taxon>
        <taxon>Viridiplantae</taxon>
        <taxon>Streptophyta</taxon>
        <taxon>Embryophyta</taxon>
        <taxon>Tracheophyta</taxon>
        <taxon>Spermatophyta</taxon>
        <taxon>Magnoliopsida</taxon>
        <taxon>eudicotyledons</taxon>
        <taxon>Gunneridae</taxon>
        <taxon>Pentapetalae</taxon>
        <taxon>asterids</taxon>
        <taxon>lamiids</taxon>
        <taxon>Lamiales</taxon>
        <taxon>Orobanchaceae</taxon>
        <taxon>Buchnereae</taxon>
        <taxon>Striga</taxon>
    </lineage>
</organism>
<dbReference type="Gene3D" id="1.20.140.40">
    <property type="entry name" value="Invertase/pectin methylesterase inhibitor family protein"/>
    <property type="match status" value="2"/>
</dbReference>
<dbReference type="SMART" id="SM00856">
    <property type="entry name" value="PMEI"/>
    <property type="match status" value="2"/>
</dbReference>
<dbReference type="FunFam" id="1.20.140.40:FF:000005">
    <property type="entry name" value="Pectin methylesterase inhibitor 1"/>
    <property type="match status" value="1"/>
</dbReference>
<evidence type="ECO:0000256" key="3">
    <source>
        <dbReference type="ARBA" id="ARBA00013229"/>
    </source>
</evidence>
<evidence type="ECO:0000313" key="10">
    <source>
        <dbReference type="Proteomes" id="UP000325081"/>
    </source>
</evidence>
<dbReference type="PANTHER" id="PTHR31080:SF117">
    <property type="entry name" value="PLANT INVERTASE_PECTIN METHYLESTERASE INHIBITOR SUPERFAMILY PROTEIN"/>
    <property type="match status" value="1"/>
</dbReference>
<sequence length="344" mass="35911">MENHASKSVAVTTLTLLTLIYSASASASAGGGSTQFIRTSCSATTYPALCYSTLSSHASAVQRSPKLLAHAALSVSLDTARATYVDMVRISRRAGLTARESGAMADCVELLGDTVDQIRKSLAEMNGFRGGPGFEAMVSDVQTWVSAALTDDETCTDGFSGASMNGAVKMAVRERIVNAAHFIRTSCSATTYPALCYSTLSSHASAVQRSPQLLAHAALSVSLDTARATSVDMVRISRRAGLTGRESGAMADCVELLGDTVDQIRKSLAEMNGFRDGPGFEAMVSDVQTWVSAALTDEETCTDGFAGASMNGAVKVAVRERIVNAAHVTSNALALINSYAAVHG</sequence>
<dbReference type="GO" id="GO:0030599">
    <property type="term" value="F:pectinesterase activity"/>
    <property type="evidence" value="ECO:0007669"/>
    <property type="project" value="UniProtKB-EC"/>
</dbReference>
<evidence type="ECO:0000259" key="8">
    <source>
        <dbReference type="SMART" id="SM00856"/>
    </source>
</evidence>
<dbReference type="CDD" id="cd15798">
    <property type="entry name" value="PMEI-like_3"/>
    <property type="match status" value="2"/>
</dbReference>
<evidence type="ECO:0000256" key="6">
    <source>
        <dbReference type="ARBA" id="ARBA00023180"/>
    </source>
</evidence>
<dbReference type="SUPFAM" id="SSF101148">
    <property type="entry name" value="Plant invertase/pectin methylesterase inhibitor"/>
    <property type="match status" value="2"/>
</dbReference>
<proteinExistence type="inferred from homology"/>
<dbReference type="OrthoDB" id="1430376at2759"/>
<keyword evidence="10" id="KW-1185">Reference proteome</keyword>
<dbReference type="FunFam" id="1.20.140.40:FF:000010">
    <property type="entry name" value="Pectinesterase"/>
    <property type="match status" value="1"/>
</dbReference>
<evidence type="ECO:0000256" key="7">
    <source>
        <dbReference type="SAM" id="SignalP"/>
    </source>
</evidence>
<dbReference type="InterPro" id="IPR006501">
    <property type="entry name" value="Pectinesterase_inhib_dom"/>
</dbReference>
<evidence type="ECO:0000256" key="5">
    <source>
        <dbReference type="ARBA" id="ARBA00023157"/>
    </source>
</evidence>
<comment type="similarity">
    <text evidence="1">In the N-terminal section; belongs to the PMEI family.</text>
</comment>
<feature type="chain" id="PRO_5023091503" description="pectinesterase" evidence="7">
    <location>
        <begin position="26"/>
        <end position="344"/>
    </location>
</feature>
<keyword evidence="4 7" id="KW-0732">Signal</keyword>
<dbReference type="NCBIfam" id="TIGR01614">
    <property type="entry name" value="PME_inhib"/>
    <property type="match status" value="2"/>
</dbReference>
<evidence type="ECO:0000256" key="1">
    <source>
        <dbReference type="ARBA" id="ARBA00006027"/>
    </source>
</evidence>
<protein>
    <recommendedName>
        <fullName evidence="3">pectinesterase</fullName>
        <ecNumber evidence="3">3.1.1.11</ecNumber>
    </recommendedName>
</protein>
<dbReference type="Proteomes" id="UP000325081">
    <property type="component" value="Unassembled WGS sequence"/>
</dbReference>
<dbReference type="PANTHER" id="PTHR31080">
    <property type="entry name" value="PECTINESTERASE INHIBITOR-LIKE"/>
    <property type="match status" value="1"/>
</dbReference>
<feature type="signal peptide" evidence="7">
    <location>
        <begin position="1"/>
        <end position="25"/>
    </location>
</feature>
<dbReference type="EC" id="3.1.1.11" evidence="3"/>
<keyword evidence="6" id="KW-0325">Glycoprotein</keyword>
<reference evidence="10" key="1">
    <citation type="journal article" date="2019" name="Curr. Biol.">
        <title>Genome Sequence of Striga asiatica Provides Insight into the Evolution of Plant Parasitism.</title>
        <authorList>
            <person name="Yoshida S."/>
            <person name="Kim S."/>
            <person name="Wafula E.K."/>
            <person name="Tanskanen J."/>
            <person name="Kim Y.M."/>
            <person name="Honaas L."/>
            <person name="Yang Z."/>
            <person name="Spallek T."/>
            <person name="Conn C.E."/>
            <person name="Ichihashi Y."/>
            <person name="Cheong K."/>
            <person name="Cui S."/>
            <person name="Der J.P."/>
            <person name="Gundlach H."/>
            <person name="Jiao Y."/>
            <person name="Hori C."/>
            <person name="Ishida J.K."/>
            <person name="Kasahara H."/>
            <person name="Kiba T."/>
            <person name="Kim M.S."/>
            <person name="Koo N."/>
            <person name="Laohavisit A."/>
            <person name="Lee Y.H."/>
            <person name="Lumba S."/>
            <person name="McCourt P."/>
            <person name="Mortimer J.C."/>
            <person name="Mutuku J.M."/>
            <person name="Nomura T."/>
            <person name="Sasaki-Sekimoto Y."/>
            <person name="Seto Y."/>
            <person name="Wang Y."/>
            <person name="Wakatake T."/>
            <person name="Sakakibara H."/>
            <person name="Demura T."/>
            <person name="Yamaguchi S."/>
            <person name="Yoneyama K."/>
            <person name="Manabe R.I."/>
            <person name="Nelson D.C."/>
            <person name="Schulman A.H."/>
            <person name="Timko M.P."/>
            <person name="dePamphilis C.W."/>
            <person name="Choi D."/>
            <person name="Shirasu K."/>
        </authorList>
    </citation>
    <scope>NUCLEOTIDE SEQUENCE [LARGE SCALE GENOMIC DNA]</scope>
    <source>
        <strain evidence="10">cv. UVA1</strain>
    </source>
</reference>
<dbReference type="AlphaFoldDB" id="A0A5A7PQH6"/>
<feature type="domain" description="Pectinesterase inhibitor" evidence="8">
    <location>
        <begin position="178"/>
        <end position="335"/>
    </location>
</feature>
<evidence type="ECO:0000313" key="9">
    <source>
        <dbReference type="EMBL" id="GER35050.1"/>
    </source>
</evidence>
<dbReference type="Pfam" id="PF04043">
    <property type="entry name" value="PMEI"/>
    <property type="match status" value="2"/>
</dbReference>
<comment type="similarity">
    <text evidence="2">In the C-terminal section; belongs to the pectinesterase family.</text>
</comment>
<evidence type="ECO:0000256" key="2">
    <source>
        <dbReference type="ARBA" id="ARBA00007786"/>
    </source>
</evidence>
<evidence type="ECO:0000256" key="4">
    <source>
        <dbReference type="ARBA" id="ARBA00022729"/>
    </source>
</evidence>
<dbReference type="InterPro" id="IPR051955">
    <property type="entry name" value="PME_Inhibitor"/>
</dbReference>
<feature type="domain" description="Pectinesterase inhibitor" evidence="8">
    <location>
        <begin position="32"/>
        <end position="177"/>
    </location>
</feature>
<accession>A0A5A7PQH6</accession>
<dbReference type="EMBL" id="BKCP01004960">
    <property type="protein sequence ID" value="GER35050.1"/>
    <property type="molecule type" value="Genomic_DNA"/>
</dbReference>
<comment type="caution">
    <text evidence="9">The sequence shown here is derived from an EMBL/GenBank/DDBJ whole genome shotgun (WGS) entry which is preliminary data.</text>
</comment>